<protein>
    <recommendedName>
        <fullName evidence="3">DUF3126 domain-containing protein</fullName>
    </recommendedName>
</protein>
<accession>N0B2T0</accession>
<dbReference type="Pfam" id="PF11324">
    <property type="entry name" value="DUF3126"/>
    <property type="match status" value="1"/>
</dbReference>
<proteinExistence type="predicted"/>
<dbReference type="KEGG" id="hdt:HYPDE_30798"/>
<dbReference type="HOGENOM" id="CLU_184505_0_0_5"/>
<keyword evidence="2" id="KW-1185">Reference proteome</keyword>
<dbReference type="AlphaFoldDB" id="N0B2T0"/>
<dbReference type="EMBL" id="CP005587">
    <property type="protein sequence ID" value="AGK57834.1"/>
    <property type="molecule type" value="Genomic_DNA"/>
</dbReference>
<sequence>MNLKKDELARLQAYLRKTFGASTLEVRPQPKKDDMAEVFINNEFVAALYREVDEGETSYQLQMAILDMDLEGV</sequence>
<evidence type="ECO:0008006" key="3">
    <source>
        <dbReference type="Google" id="ProtNLM"/>
    </source>
</evidence>
<evidence type="ECO:0000313" key="1">
    <source>
        <dbReference type="EMBL" id="AGK57834.1"/>
    </source>
</evidence>
<dbReference type="STRING" id="670307.HYPDE_30798"/>
<dbReference type="Proteomes" id="UP000005952">
    <property type="component" value="Chromosome"/>
</dbReference>
<dbReference type="InterPro" id="IPR021473">
    <property type="entry name" value="DUF3126"/>
</dbReference>
<evidence type="ECO:0000313" key="2">
    <source>
        <dbReference type="Proteomes" id="UP000005952"/>
    </source>
</evidence>
<gene>
    <name evidence="1" type="ORF">HYPDE_30798</name>
</gene>
<name>N0B2T0_9HYPH</name>
<reference evidence="1 2" key="1">
    <citation type="journal article" date="2013" name="Genome Announc.">
        <title>Genome sequences for three denitrifying bacterial strains isolated from a uranium- and nitrate-contaminated subsurface environment.</title>
        <authorList>
            <person name="Venkatramanan R."/>
            <person name="Prakash O."/>
            <person name="Woyke T."/>
            <person name="Chain P."/>
            <person name="Goodwin L.A."/>
            <person name="Watson D."/>
            <person name="Brooks S."/>
            <person name="Kostka J.E."/>
            <person name="Green S.J."/>
        </authorList>
    </citation>
    <scope>NUCLEOTIDE SEQUENCE [LARGE SCALE GENOMIC DNA]</scope>
    <source>
        <strain evidence="1 2">1NES1</strain>
    </source>
</reference>
<organism evidence="1 2">
    <name type="scientific">Hyphomicrobium denitrificans 1NES1</name>
    <dbReference type="NCBI Taxonomy" id="670307"/>
    <lineage>
        <taxon>Bacteria</taxon>
        <taxon>Pseudomonadati</taxon>
        <taxon>Pseudomonadota</taxon>
        <taxon>Alphaproteobacteria</taxon>
        <taxon>Hyphomicrobiales</taxon>
        <taxon>Hyphomicrobiaceae</taxon>
        <taxon>Hyphomicrobium</taxon>
    </lineage>
</organism>
<dbReference type="eggNOG" id="ENOG5032Z6W">
    <property type="taxonomic scope" value="Bacteria"/>
</dbReference>